<evidence type="ECO:0000256" key="8">
    <source>
        <dbReference type="ARBA" id="ARBA00023012"/>
    </source>
</evidence>
<reference evidence="11 12" key="1">
    <citation type="journal article" date="2019" name="Int. J. Syst. Evol. Microbiol.">
        <title>The Global Catalogue of Microorganisms (GCM) 10K type strain sequencing project: providing services to taxonomists for standard genome sequencing and annotation.</title>
        <authorList>
            <consortium name="The Broad Institute Genomics Platform"/>
            <consortium name="The Broad Institute Genome Sequencing Center for Infectious Disease"/>
            <person name="Wu L."/>
            <person name="Ma J."/>
        </authorList>
    </citation>
    <scope>NUCLEOTIDE SEQUENCE [LARGE SCALE GENOMIC DNA]</scope>
    <source>
        <strain evidence="11 12">JCM 10425</strain>
    </source>
</reference>
<dbReference type="Gene3D" id="3.30.565.10">
    <property type="entry name" value="Histidine kinase-like ATPase, C-terminal domain"/>
    <property type="match status" value="1"/>
</dbReference>
<evidence type="ECO:0000256" key="2">
    <source>
        <dbReference type="ARBA" id="ARBA00012438"/>
    </source>
</evidence>
<dbReference type="PANTHER" id="PTHR24421:SF10">
    <property type="entry name" value="NITRATE_NITRITE SENSOR PROTEIN NARQ"/>
    <property type="match status" value="1"/>
</dbReference>
<evidence type="ECO:0000256" key="3">
    <source>
        <dbReference type="ARBA" id="ARBA00022553"/>
    </source>
</evidence>
<keyword evidence="6 11" id="KW-0418">Kinase</keyword>
<evidence type="ECO:0000256" key="7">
    <source>
        <dbReference type="ARBA" id="ARBA00022840"/>
    </source>
</evidence>
<dbReference type="Proteomes" id="UP001500967">
    <property type="component" value="Unassembled WGS sequence"/>
</dbReference>
<dbReference type="InterPro" id="IPR011712">
    <property type="entry name" value="Sig_transdc_His_kin_sub3_dim/P"/>
</dbReference>
<evidence type="ECO:0000256" key="1">
    <source>
        <dbReference type="ARBA" id="ARBA00000085"/>
    </source>
</evidence>
<dbReference type="InterPro" id="IPR036890">
    <property type="entry name" value="HATPase_C_sf"/>
</dbReference>
<keyword evidence="8" id="KW-0902">Two-component regulatory system</keyword>
<keyword evidence="3" id="KW-0597">Phosphoprotein</keyword>
<proteinExistence type="predicted"/>
<evidence type="ECO:0000256" key="5">
    <source>
        <dbReference type="ARBA" id="ARBA00022741"/>
    </source>
</evidence>
<keyword evidence="5" id="KW-0547">Nucleotide-binding</keyword>
<keyword evidence="7" id="KW-0067">ATP-binding</keyword>
<dbReference type="Gene3D" id="1.20.5.1930">
    <property type="match status" value="1"/>
</dbReference>
<evidence type="ECO:0000313" key="12">
    <source>
        <dbReference type="Proteomes" id="UP001500967"/>
    </source>
</evidence>
<comment type="catalytic activity">
    <reaction evidence="1">
        <text>ATP + protein L-histidine = ADP + protein N-phospho-L-histidine.</text>
        <dbReference type="EC" id="2.7.13.3"/>
    </reaction>
</comment>
<keyword evidence="9" id="KW-1133">Transmembrane helix</keyword>
<feature type="transmembrane region" description="Helical" evidence="9">
    <location>
        <begin position="103"/>
        <end position="121"/>
    </location>
</feature>
<accession>A0ABN0V0T0</accession>
<sequence>MLGGYRVVMTFPRPLTDPVSLLIAPVLVARRASSWPRAAAVFPLSLLTSALVALWCFVGVAGATCATRYEASSAPLAPMTLRLGDGVNQASLTLGLQAPTDRMVFGTVLGVVLLLTLPFVARAGLVLLGRLVAPPVSPLRRLERDLHDGPQQRLVRLALDLGRAEHRFDADPSGARVVLADAIDQTREALDELRALSRGIAPPVLVDRGLRGALAALVRRSPVPVTLSVDVPDELPADVETTVYFVVAEALTNVAKHSGATHCRVEVGRRRVTVTDDGAGGATVRPGHGLDGLRRRLGGRLEVTSPAGGPTTLVARIPR</sequence>
<dbReference type="InterPro" id="IPR050482">
    <property type="entry name" value="Sensor_HK_TwoCompSys"/>
</dbReference>
<feature type="domain" description="Signal transduction histidine kinase subgroup 3 dimerisation and phosphoacceptor" evidence="10">
    <location>
        <begin position="140"/>
        <end position="204"/>
    </location>
</feature>
<dbReference type="SUPFAM" id="SSF55874">
    <property type="entry name" value="ATPase domain of HSP90 chaperone/DNA topoisomerase II/histidine kinase"/>
    <property type="match status" value="1"/>
</dbReference>
<keyword evidence="9" id="KW-0812">Transmembrane</keyword>
<dbReference type="EMBL" id="BAAAGX010000028">
    <property type="protein sequence ID" value="GAA0269096.1"/>
    <property type="molecule type" value="Genomic_DNA"/>
</dbReference>
<gene>
    <name evidence="11" type="ORF">GCM10009539_65280</name>
</gene>
<feature type="transmembrane region" description="Helical" evidence="9">
    <location>
        <begin position="40"/>
        <end position="63"/>
    </location>
</feature>
<dbReference type="EC" id="2.7.13.3" evidence="2"/>
<comment type="caution">
    <text evidence="11">The sequence shown here is derived from an EMBL/GenBank/DDBJ whole genome shotgun (WGS) entry which is preliminary data.</text>
</comment>
<dbReference type="GO" id="GO:0016301">
    <property type="term" value="F:kinase activity"/>
    <property type="evidence" value="ECO:0007669"/>
    <property type="project" value="UniProtKB-KW"/>
</dbReference>
<keyword evidence="9" id="KW-0472">Membrane</keyword>
<protein>
    <recommendedName>
        <fullName evidence="2">histidine kinase</fullName>
        <ecNumber evidence="2">2.7.13.3</ecNumber>
    </recommendedName>
</protein>
<evidence type="ECO:0000256" key="6">
    <source>
        <dbReference type="ARBA" id="ARBA00022777"/>
    </source>
</evidence>
<keyword evidence="12" id="KW-1185">Reference proteome</keyword>
<dbReference type="Pfam" id="PF07730">
    <property type="entry name" value="HisKA_3"/>
    <property type="match status" value="1"/>
</dbReference>
<dbReference type="PANTHER" id="PTHR24421">
    <property type="entry name" value="NITRATE/NITRITE SENSOR PROTEIN NARX-RELATED"/>
    <property type="match status" value="1"/>
</dbReference>
<evidence type="ECO:0000259" key="10">
    <source>
        <dbReference type="Pfam" id="PF07730"/>
    </source>
</evidence>
<organism evidence="11 12">
    <name type="scientific">Cryptosporangium japonicum</name>
    <dbReference type="NCBI Taxonomy" id="80872"/>
    <lineage>
        <taxon>Bacteria</taxon>
        <taxon>Bacillati</taxon>
        <taxon>Actinomycetota</taxon>
        <taxon>Actinomycetes</taxon>
        <taxon>Cryptosporangiales</taxon>
        <taxon>Cryptosporangiaceae</taxon>
        <taxon>Cryptosporangium</taxon>
    </lineage>
</organism>
<evidence type="ECO:0000256" key="4">
    <source>
        <dbReference type="ARBA" id="ARBA00022679"/>
    </source>
</evidence>
<evidence type="ECO:0000313" key="11">
    <source>
        <dbReference type="EMBL" id="GAA0269096.1"/>
    </source>
</evidence>
<keyword evidence="4" id="KW-0808">Transferase</keyword>
<name>A0ABN0V0T0_9ACTN</name>
<evidence type="ECO:0000256" key="9">
    <source>
        <dbReference type="SAM" id="Phobius"/>
    </source>
</evidence>